<dbReference type="EC" id="3.2.1.141" evidence="4 13"/>
<keyword evidence="6" id="KW-0963">Cytoplasm</keyword>
<evidence type="ECO:0000256" key="1">
    <source>
        <dbReference type="ARBA" id="ARBA00004496"/>
    </source>
</evidence>
<evidence type="ECO:0000313" key="17">
    <source>
        <dbReference type="EMBL" id="WUQ86696.1"/>
    </source>
</evidence>
<protein>
    <recommendedName>
        <fullName evidence="5 13">Malto-oligosyltrehalose trehalohydrolase</fullName>
        <shortName evidence="14">MTHase</shortName>
        <ecNumber evidence="4 13">3.2.1.141</ecNumber>
    </recommendedName>
    <alternativeName>
        <fullName evidence="11 14">4-alpha-D-((1-&gt;4)-alpha-D-glucano)trehalose trehalohydrolase</fullName>
    </alternativeName>
    <alternativeName>
        <fullName evidence="10 14">Maltooligosyl trehalose trehalohydrolase</fullName>
    </alternativeName>
</protein>
<dbReference type="InterPro" id="IPR006047">
    <property type="entry name" value="GH13_cat_dom"/>
</dbReference>
<feature type="domain" description="Glycosyl hydrolase family 13 catalytic" evidence="16">
    <location>
        <begin position="97"/>
        <end position="445"/>
    </location>
</feature>
<dbReference type="InterPro" id="IPR013783">
    <property type="entry name" value="Ig-like_fold"/>
</dbReference>
<proteinExistence type="inferred from homology"/>
<sequence length="572" mass="62709">MRYQVWAPNAADRVEVAVDGAHHPLSRDTVRAGWWQGEAPAGDYAFVLDGGRPMPDPRSPRQPHGPDGPSRAVDHAAFNWSHTGWRGRPLPGAVLYELHIGTFTPAGTFEAAAERLDHLVELGVDFVELMPVCPFPGKHGWGYDGVSLWAVHEPYGGPEGLKRFVDAAHRKGLGVVLDVVHNHLGPAGNYLPAFGPYFTDRHHTPWGSAVNLDAPGSDEVRAYLIGSALGWLRDYRMDGLRLDAVHALADDRAVHFLEELATEVDRLAVATNRPLFLVAESDLNDPRTTTPREAGGQGLAAQWSDDFHHALHCALTGESQGYYGDFAAAPLAAVARTLTRGYFHDGGWSSFRGRHHGRPFPPAHGHRLLGYLQTHDQIGNRALGDRISTSLSPGRLACGAALVLTSPFTPMLFMGEEWGAATPWQYFTDHTDPNLAEAVRRGRRREFTGHGWAADSVPDPQEPATVLRSVLDWTEPRRGPHRALLDWSRTLIRLRREHPELTDPDLAAVRVEFDEDARWLVVHRGPYRVAVNLGTAAAAVPAAGEVVAAFGGNRRSGDRLTLDPDSVAVVRR</sequence>
<comment type="similarity">
    <text evidence="3 14">Belongs to the glycosyl hydrolase 13 family.</text>
</comment>
<evidence type="ECO:0000256" key="3">
    <source>
        <dbReference type="ARBA" id="ARBA00008061"/>
    </source>
</evidence>
<dbReference type="InterPro" id="IPR014756">
    <property type="entry name" value="Ig_E-set"/>
</dbReference>
<organism evidence="17 18">
    <name type="scientific">Kitasatospora purpeofusca</name>
    <dbReference type="NCBI Taxonomy" id="67352"/>
    <lineage>
        <taxon>Bacteria</taxon>
        <taxon>Bacillati</taxon>
        <taxon>Actinomycetota</taxon>
        <taxon>Actinomycetes</taxon>
        <taxon>Kitasatosporales</taxon>
        <taxon>Streptomycetaceae</taxon>
        <taxon>Kitasatospora</taxon>
    </lineage>
</organism>
<evidence type="ECO:0000256" key="14">
    <source>
        <dbReference type="PIRNR" id="PIRNR006337"/>
    </source>
</evidence>
<evidence type="ECO:0000256" key="11">
    <source>
        <dbReference type="ARBA" id="ARBA00033284"/>
    </source>
</evidence>
<dbReference type="Proteomes" id="UP001432222">
    <property type="component" value="Chromosome"/>
</dbReference>
<gene>
    <name evidence="17" type="primary">treZ</name>
    <name evidence="17" type="ORF">OHA16_29280</name>
</gene>
<dbReference type="InterPro" id="IPR017853">
    <property type="entry name" value="GH"/>
</dbReference>
<comment type="subcellular location">
    <subcellularLocation>
        <location evidence="1">Cytoplasm</location>
    </subcellularLocation>
</comment>
<name>A0ABZ1U6A5_9ACTN</name>
<evidence type="ECO:0000256" key="10">
    <source>
        <dbReference type="ARBA" id="ARBA00032057"/>
    </source>
</evidence>
<comment type="catalytic activity">
    <reaction evidence="12 14">
        <text>hydrolysis of (1-&gt;4)-alpha-D-glucosidic linkage in 4-alpha-D-[(1-&gt;4)-alpha-D-glucanosyl]n trehalose to yield trehalose and (1-&gt;4)-alpha-D-glucan.</text>
        <dbReference type="EC" id="3.2.1.141"/>
    </reaction>
</comment>
<evidence type="ECO:0000259" key="16">
    <source>
        <dbReference type="SMART" id="SM00642"/>
    </source>
</evidence>
<dbReference type="InterPro" id="IPR012768">
    <property type="entry name" value="Trehalose_TreZ"/>
</dbReference>
<dbReference type="SMART" id="SM00642">
    <property type="entry name" value="Aamy"/>
    <property type="match status" value="1"/>
</dbReference>
<dbReference type="PIRSF" id="PIRSF006337">
    <property type="entry name" value="Trehalose_TreZ"/>
    <property type="match status" value="1"/>
</dbReference>
<dbReference type="SUPFAM" id="SSF81296">
    <property type="entry name" value="E set domains"/>
    <property type="match status" value="1"/>
</dbReference>
<dbReference type="RefSeq" id="WP_328957289.1">
    <property type="nucleotide sequence ID" value="NZ_CP108110.1"/>
</dbReference>
<evidence type="ECO:0000256" key="6">
    <source>
        <dbReference type="ARBA" id="ARBA00022490"/>
    </source>
</evidence>
<keyword evidence="18" id="KW-1185">Reference proteome</keyword>
<dbReference type="Gene3D" id="3.20.20.80">
    <property type="entry name" value="Glycosidases"/>
    <property type="match status" value="1"/>
</dbReference>
<dbReference type="NCBIfam" id="TIGR02402">
    <property type="entry name" value="trehalose_TreZ"/>
    <property type="match status" value="1"/>
</dbReference>
<evidence type="ECO:0000313" key="18">
    <source>
        <dbReference type="Proteomes" id="UP001432222"/>
    </source>
</evidence>
<comment type="pathway">
    <text evidence="2 14">Glycan biosynthesis; trehalose biosynthesis.</text>
</comment>
<dbReference type="PANTHER" id="PTHR43651:SF11">
    <property type="entry name" value="MALTO-OLIGOSYLTREHALOSE TREHALOHYDROLASE"/>
    <property type="match status" value="1"/>
</dbReference>
<dbReference type="Gene3D" id="1.10.10.760">
    <property type="entry name" value="E-set domains of sugar-utilizing enzymes"/>
    <property type="match status" value="1"/>
</dbReference>
<evidence type="ECO:0000256" key="9">
    <source>
        <dbReference type="ARBA" id="ARBA00023295"/>
    </source>
</evidence>
<dbReference type="Pfam" id="PF00128">
    <property type="entry name" value="Alpha-amylase"/>
    <property type="match status" value="1"/>
</dbReference>
<keyword evidence="8" id="KW-0119">Carbohydrate metabolism</keyword>
<dbReference type="InterPro" id="IPR022567">
    <property type="entry name" value="DUF3459"/>
</dbReference>
<evidence type="ECO:0000256" key="12">
    <source>
        <dbReference type="ARBA" id="ARBA00034013"/>
    </source>
</evidence>
<evidence type="ECO:0000256" key="8">
    <source>
        <dbReference type="ARBA" id="ARBA00023277"/>
    </source>
</evidence>
<dbReference type="CDD" id="cd11325">
    <property type="entry name" value="AmyAc_GTHase"/>
    <property type="match status" value="1"/>
</dbReference>
<feature type="region of interest" description="Disordered" evidence="15">
    <location>
        <begin position="49"/>
        <end position="73"/>
    </location>
</feature>
<evidence type="ECO:0000256" key="4">
    <source>
        <dbReference type="ARBA" id="ARBA00012268"/>
    </source>
</evidence>
<evidence type="ECO:0000256" key="2">
    <source>
        <dbReference type="ARBA" id="ARBA00005199"/>
    </source>
</evidence>
<evidence type="ECO:0000256" key="15">
    <source>
        <dbReference type="SAM" id="MobiDB-lite"/>
    </source>
</evidence>
<dbReference type="Gene3D" id="2.60.40.10">
    <property type="entry name" value="Immunoglobulins"/>
    <property type="match status" value="1"/>
</dbReference>
<evidence type="ECO:0000256" key="13">
    <source>
        <dbReference type="NCBIfam" id="TIGR02402"/>
    </source>
</evidence>
<evidence type="ECO:0000256" key="7">
    <source>
        <dbReference type="ARBA" id="ARBA00022801"/>
    </source>
</evidence>
<keyword evidence="9 14" id="KW-0326">Glycosidase</keyword>
<accession>A0ABZ1U6A5</accession>
<reference evidence="17" key="1">
    <citation type="submission" date="2022-10" db="EMBL/GenBank/DDBJ databases">
        <title>The complete genomes of actinobacterial strains from the NBC collection.</title>
        <authorList>
            <person name="Joergensen T.S."/>
            <person name="Alvarez Arevalo M."/>
            <person name="Sterndorff E.B."/>
            <person name="Faurdal D."/>
            <person name="Vuksanovic O."/>
            <person name="Mourched A.-S."/>
            <person name="Charusanti P."/>
            <person name="Shaw S."/>
            <person name="Blin K."/>
            <person name="Weber T."/>
        </authorList>
    </citation>
    <scope>NUCLEOTIDE SEQUENCE</scope>
    <source>
        <strain evidence="17">NBC_00222</strain>
    </source>
</reference>
<dbReference type="EMBL" id="CP108110">
    <property type="protein sequence ID" value="WUQ86696.1"/>
    <property type="molecule type" value="Genomic_DNA"/>
</dbReference>
<dbReference type="PANTHER" id="PTHR43651">
    <property type="entry name" value="1,4-ALPHA-GLUCAN-BRANCHING ENZYME"/>
    <property type="match status" value="1"/>
</dbReference>
<dbReference type="Pfam" id="PF11941">
    <property type="entry name" value="DUF3459"/>
    <property type="match status" value="1"/>
</dbReference>
<evidence type="ECO:0000256" key="5">
    <source>
        <dbReference type="ARBA" id="ARBA00015938"/>
    </source>
</evidence>
<keyword evidence="7 14" id="KW-0378">Hydrolase</keyword>
<dbReference type="SUPFAM" id="SSF51445">
    <property type="entry name" value="(Trans)glycosidases"/>
    <property type="match status" value="1"/>
</dbReference>
<dbReference type="InterPro" id="IPR044901">
    <property type="entry name" value="Trehalose_TreZ_E-set_sf"/>
</dbReference>